<dbReference type="PATRIC" id="fig|61647.15.peg.4258"/>
<evidence type="ECO:0000256" key="5">
    <source>
        <dbReference type="ARBA" id="ARBA00022989"/>
    </source>
</evidence>
<proteinExistence type="inferred from homology"/>
<dbReference type="RefSeq" id="WP_048274082.1">
    <property type="nucleotide sequence ID" value="NZ_DAMADZ010000008.1"/>
</dbReference>
<dbReference type="InterPro" id="IPR052770">
    <property type="entry name" value="Cobalt_transport_CbiQ"/>
</dbReference>
<dbReference type="PANTHER" id="PTHR43723:SF1">
    <property type="entry name" value="COBALT TRANSPORT PROTEIN CBIQ"/>
    <property type="match status" value="1"/>
</dbReference>
<reference evidence="7 8" key="1">
    <citation type="submission" date="2015-05" db="EMBL/GenBank/DDBJ databases">
        <title>Genome sequences of Pluralibacter gergoviae.</title>
        <authorList>
            <person name="Greninger A.L."/>
            <person name="Miller S."/>
        </authorList>
    </citation>
    <scope>NUCLEOTIDE SEQUENCE [LARGE SCALE GENOMIC DNA]</scope>
    <source>
        <strain evidence="7 8">JS81F13</strain>
    </source>
</reference>
<evidence type="ECO:0000313" key="8">
    <source>
        <dbReference type="Proteomes" id="UP000036196"/>
    </source>
</evidence>
<dbReference type="InterPro" id="IPR003339">
    <property type="entry name" value="ABC/ECF_trnsptr_transmembrane"/>
</dbReference>
<comment type="subcellular location">
    <subcellularLocation>
        <location evidence="1">Cell membrane</location>
        <topology evidence="1">Multi-pass membrane protein</topology>
    </subcellularLocation>
</comment>
<dbReference type="OrthoDB" id="9815246at2"/>
<dbReference type="GO" id="GO:0043190">
    <property type="term" value="C:ATP-binding cassette (ABC) transporter complex"/>
    <property type="evidence" value="ECO:0007669"/>
    <property type="project" value="InterPro"/>
</dbReference>
<evidence type="ECO:0000256" key="2">
    <source>
        <dbReference type="ARBA" id="ARBA00008564"/>
    </source>
</evidence>
<dbReference type="Proteomes" id="UP000036196">
    <property type="component" value="Unassembled WGS sequence"/>
</dbReference>
<dbReference type="PANTHER" id="PTHR43723">
    <property type="entry name" value="COBALT TRANSPORT PROTEIN CBIQ"/>
    <property type="match status" value="1"/>
</dbReference>
<evidence type="ECO:0000313" key="7">
    <source>
        <dbReference type="EMBL" id="KMK15131.1"/>
    </source>
</evidence>
<comment type="caution">
    <text evidence="7">The sequence shown here is derived from an EMBL/GenBank/DDBJ whole genome shotgun (WGS) entry which is preliminary data.</text>
</comment>
<dbReference type="CDD" id="cd16914">
    <property type="entry name" value="EcfT"/>
    <property type="match status" value="1"/>
</dbReference>
<keyword evidence="8" id="KW-1185">Reference proteome</keyword>
<gene>
    <name evidence="7" type="ORF">ABW06_05990</name>
</gene>
<dbReference type="AlphaFoldDB" id="A0A0J5LRL2"/>
<name>A0A0J5LRL2_PLUGE</name>
<evidence type="ECO:0000256" key="3">
    <source>
        <dbReference type="ARBA" id="ARBA00022475"/>
    </source>
</evidence>
<dbReference type="InterPro" id="IPR012809">
    <property type="entry name" value="ECF_CbiQ"/>
</dbReference>
<keyword evidence="6" id="KW-0472">Membrane</keyword>
<dbReference type="STRING" id="61647.LG71_20585"/>
<evidence type="ECO:0000256" key="1">
    <source>
        <dbReference type="ARBA" id="ARBA00004651"/>
    </source>
</evidence>
<dbReference type="EMBL" id="LDZF01000005">
    <property type="protein sequence ID" value="KMK15131.1"/>
    <property type="molecule type" value="Genomic_DNA"/>
</dbReference>
<sequence length="225" mass="25906">MTGLDRLSYRSRWLHVAPERKFLLWLLLMGLAFTLPPLGQGAELALIAALTCWLLRMGLWQWCRWMSLPFGFLLVGVLTILFSVSRQPHGLLVSVQIGQYWLGIDHASLTTANNTFWRSLAALASTFWLVLNLPFPQLIILLKRGRVPRLLTEQILLTWRFIFILLDEAFAIHRAQTLRFGYGSLSQGYRSLSMLVGLLFSRVLLRYQQMNSALDIKLYQGDFHL</sequence>
<organism evidence="7 8">
    <name type="scientific">Pluralibacter gergoviae</name>
    <name type="common">Enterobacter gergoviae</name>
    <dbReference type="NCBI Taxonomy" id="61647"/>
    <lineage>
        <taxon>Bacteria</taxon>
        <taxon>Pseudomonadati</taxon>
        <taxon>Pseudomonadota</taxon>
        <taxon>Gammaproteobacteria</taxon>
        <taxon>Enterobacterales</taxon>
        <taxon>Enterobacteriaceae</taxon>
        <taxon>Pluralibacter</taxon>
    </lineage>
</organism>
<protein>
    <submittedName>
        <fullName evidence="7">Cobalamin biosynthesis protein CbiQ</fullName>
    </submittedName>
</protein>
<dbReference type="eggNOG" id="COG0619">
    <property type="taxonomic scope" value="Bacteria"/>
</dbReference>
<comment type="similarity">
    <text evidence="2">Belongs to the CbiQ family.</text>
</comment>
<keyword evidence="5" id="KW-1133">Transmembrane helix</keyword>
<dbReference type="Pfam" id="PF02361">
    <property type="entry name" value="CbiQ"/>
    <property type="match status" value="1"/>
</dbReference>
<dbReference type="NCBIfam" id="TIGR02454">
    <property type="entry name" value="ECF_T_CbiQ"/>
    <property type="match status" value="1"/>
</dbReference>
<evidence type="ECO:0000256" key="4">
    <source>
        <dbReference type="ARBA" id="ARBA00022692"/>
    </source>
</evidence>
<dbReference type="NCBIfam" id="NF012029">
    <property type="entry name" value="PRK15485.1"/>
    <property type="match status" value="1"/>
</dbReference>
<dbReference type="GO" id="GO:0006824">
    <property type="term" value="P:cobalt ion transport"/>
    <property type="evidence" value="ECO:0007669"/>
    <property type="project" value="InterPro"/>
</dbReference>
<accession>A0A0J5LRL2</accession>
<evidence type="ECO:0000256" key="6">
    <source>
        <dbReference type="ARBA" id="ARBA00023136"/>
    </source>
</evidence>
<keyword evidence="4" id="KW-0812">Transmembrane</keyword>
<keyword evidence="3" id="KW-1003">Cell membrane</keyword>